<dbReference type="NCBIfam" id="TIGR01840">
    <property type="entry name" value="esterase_phb"/>
    <property type="match status" value="1"/>
</dbReference>
<comment type="caution">
    <text evidence="4">The sequence shown here is derived from an EMBL/GenBank/DDBJ whole genome shotgun (WGS) entry which is preliminary data.</text>
</comment>
<evidence type="ECO:0000256" key="3">
    <source>
        <dbReference type="SAM" id="MobiDB-lite"/>
    </source>
</evidence>
<keyword evidence="1" id="KW-0732">Signal</keyword>
<dbReference type="Proteomes" id="UP000188879">
    <property type="component" value="Unassembled WGS sequence"/>
</dbReference>
<accession>A0A1V2GXD7</accession>
<dbReference type="AlphaFoldDB" id="A0A1V2GXD7"/>
<evidence type="ECO:0008006" key="6">
    <source>
        <dbReference type="Google" id="ProtNLM"/>
    </source>
</evidence>
<sequence>MTEMPPGLAELVRLRRRWTRLMTGHPAPVAPIPSLAEDAGFLADAAANPGQLRLKACIPENLPSRAPLVVALHGCTQDAAGFDQACGWSRLAARRGFALLLPEQRRENNGNTCFNWFEPGDTTRGQGEVASIAAMVDRLLRQHGLDAGRVFVAGLSAGGAMTASLLACYPERFAAGAILAGLPHAAARNVGQALEAMFHPAPRPAEERSAAAREASDHRGPWPRLSIWQGEADETVRPANAEELLKQWLPLHGLDPARPSRDEAGHREWNGVVECITLPGGGHDVPPGAPEAILDFWGITEEKVFLVGADGDVREEMQ</sequence>
<organism evidence="4 5">
    <name type="scientific">Teichococcus deserti</name>
    <dbReference type="NCBI Taxonomy" id="1817963"/>
    <lineage>
        <taxon>Bacteria</taxon>
        <taxon>Pseudomonadati</taxon>
        <taxon>Pseudomonadota</taxon>
        <taxon>Alphaproteobacteria</taxon>
        <taxon>Acetobacterales</taxon>
        <taxon>Roseomonadaceae</taxon>
        <taxon>Roseomonas</taxon>
    </lineage>
</organism>
<reference evidence="4 5" key="1">
    <citation type="submission" date="2016-10" db="EMBL/GenBank/DDBJ databases">
        <title>Draft Genome sequence of Roseomonas sp. strain M3.</title>
        <authorList>
            <person name="Subhash Y."/>
            <person name="Lee S."/>
        </authorList>
    </citation>
    <scope>NUCLEOTIDE SEQUENCE [LARGE SCALE GENOMIC DNA]</scope>
    <source>
        <strain evidence="4 5">M3</strain>
    </source>
</reference>
<dbReference type="InterPro" id="IPR029058">
    <property type="entry name" value="AB_hydrolase_fold"/>
</dbReference>
<dbReference type="OrthoDB" id="9767239at2"/>
<dbReference type="PANTHER" id="PTHR43037">
    <property type="entry name" value="UNNAMED PRODUCT-RELATED"/>
    <property type="match status" value="1"/>
</dbReference>
<gene>
    <name evidence="4" type="ORF">BKE38_21480</name>
</gene>
<dbReference type="PANTHER" id="PTHR43037:SF1">
    <property type="entry name" value="BLL1128 PROTEIN"/>
    <property type="match status" value="1"/>
</dbReference>
<evidence type="ECO:0000256" key="2">
    <source>
        <dbReference type="ARBA" id="ARBA00022801"/>
    </source>
</evidence>
<evidence type="ECO:0000313" key="4">
    <source>
        <dbReference type="EMBL" id="ONG48804.1"/>
    </source>
</evidence>
<name>A0A1V2GXD7_9PROT</name>
<dbReference type="EMBL" id="MLCO01000237">
    <property type="protein sequence ID" value="ONG48804.1"/>
    <property type="molecule type" value="Genomic_DNA"/>
</dbReference>
<evidence type="ECO:0000313" key="5">
    <source>
        <dbReference type="Proteomes" id="UP000188879"/>
    </source>
</evidence>
<dbReference type="Gene3D" id="3.40.50.1820">
    <property type="entry name" value="alpha/beta hydrolase"/>
    <property type="match status" value="1"/>
</dbReference>
<feature type="region of interest" description="Disordered" evidence="3">
    <location>
        <begin position="202"/>
        <end position="226"/>
    </location>
</feature>
<proteinExistence type="predicted"/>
<dbReference type="GO" id="GO:0016787">
    <property type="term" value="F:hydrolase activity"/>
    <property type="evidence" value="ECO:0007669"/>
    <property type="project" value="UniProtKB-KW"/>
</dbReference>
<dbReference type="Pfam" id="PF10503">
    <property type="entry name" value="Esterase_PHB"/>
    <property type="match status" value="1"/>
</dbReference>
<feature type="compositionally biased region" description="Basic and acidic residues" evidence="3">
    <location>
        <begin position="204"/>
        <end position="220"/>
    </location>
</feature>
<dbReference type="InterPro" id="IPR050955">
    <property type="entry name" value="Plant_Biomass_Hydrol_Est"/>
</dbReference>
<dbReference type="GO" id="GO:0005576">
    <property type="term" value="C:extracellular region"/>
    <property type="evidence" value="ECO:0007669"/>
    <property type="project" value="InterPro"/>
</dbReference>
<keyword evidence="5" id="KW-1185">Reference proteome</keyword>
<dbReference type="InterPro" id="IPR010126">
    <property type="entry name" value="Esterase_phb"/>
</dbReference>
<dbReference type="SUPFAM" id="SSF53474">
    <property type="entry name" value="alpha/beta-Hydrolases"/>
    <property type="match status" value="1"/>
</dbReference>
<keyword evidence="2" id="KW-0378">Hydrolase</keyword>
<evidence type="ECO:0000256" key="1">
    <source>
        <dbReference type="ARBA" id="ARBA00022729"/>
    </source>
</evidence>
<protein>
    <recommendedName>
        <fullName evidence="6">Esterase</fullName>
    </recommendedName>
</protein>